<name>A0ABQ8B1M7_BRANA</name>
<feature type="compositionally biased region" description="Polar residues" evidence="1">
    <location>
        <begin position="59"/>
        <end position="69"/>
    </location>
</feature>
<feature type="compositionally biased region" description="Polar residues" evidence="1">
    <location>
        <begin position="104"/>
        <end position="122"/>
    </location>
</feature>
<evidence type="ECO:0000313" key="3">
    <source>
        <dbReference type="Proteomes" id="UP000824890"/>
    </source>
</evidence>
<feature type="region of interest" description="Disordered" evidence="1">
    <location>
        <begin position="34"/>
        <end position="76"/>
    </location>
</feature>
<proteinExistence type="predicted"/>
<sequence>MEDFRQGEPSIFPNMQEFNLNQTNFKTTILELQNPCSEGSTSPRPTQKSPNSLALEGGESSNYVTMTHNEPSDDAQRVAELQKQIDGMQNQITEMIRTREATGETPTSLQKRNLTNTPNSWSKVPRSSASCSRRIRSSEIKTKPAIRSVVSTPRFIPWGI</sequence>
<dbReference type="Proteomes" id="UP000824890">
    <property type="component" value="Unassembled WGS sequence"/>
</dbReference>
<evidence type="ECO:0000313" key="2">
    <source>
        <dbReference type="EMBL" id="KAH0898711.1"/>
    </source>
</evidence>
<organism evidence="2 3">
    <name type="scientific">Brassica napus</name>
    <name type="common">Rape</name>
    <dbReference type="NCBI Taxonomy" id="3708"/>
    <lineage>
        <taxon>Eukaryota</taxon>
        <taxon>Viridiplantae</taxon>
        <taxon>Streptophyta</taxon>
        <taxon>Embryophyta</taxon>
        <taxon>Tracheophyta</taxon>
        <taxon>Spermatophyta</taxon>
        <taxon>Magnoliopsida</taxon>
        <taxon>eudicotyledons</taxon>
        <taxon>Gunneridae</taxon>
        <taxon>Pentapetalae</taxon>
        <taxon>rosids</taxon>
        <taxon>malvids</taxon>
        <taxon>Brassicales</taxon>
        <taxon>Brassicaceae</taxon>
        <taxon>Brassiceae</taxon>
        <taxon>Brassica</taxon>
    </lineage>
</organism>
<feature type="region of interest" description="Disordered" evidence="1">
    <location>
        <begin position="99"/>
        <end position="135"/>
    </location>
</feature>
<keyword evidence="3" id="KW-1185">Reference proteome</keyword>
<reference evidence="2 3" key="1">
    <citation type="submission" date="2021-05" db="EMBL/GenBank/DDBJ databases">
        <title>Genome Assembly of Synthetic Allotetraploid Brassica napus Reveals Homoeologous Exchanges between Subgenomes.</title>
        <authorList>
            <person name="Davis J.T."/>
        </authorList>
    </citation>
    <scope>NUCLEOTIDE SEQUENCE [LARGE SCALE GENOMIC DNA]</scope>
    <source>
        <strain evidence="3">cv. Da-Ae</strain>
        <tissue evidence="2">Seedling</tissue>
    </source>
</reference>
<dbReference type="EMBL" id="JAGKQM010000012">
    <property type="protein sequence ID" value="KAH0898711.1"/>
    <property type="molecule type" value="Genomic_DNA"/>
</dbReference>
<gene>
    <name evidence="2" type="ORF">HID58_048279</name>
</gene>
<comment type="caution">
    <text evidence="2">The sequence shown here is derived from an EMBL/GenBank/DDBJ whole genome shotgun (WGS) entry which is preliminary data.</text>
</comment>
<evidence type="ECO:0000256" key="1">
    <source>
        <dbReference type="SAM" id="MobiDB-lite"/>
    </source>
</evidence>
<accession>A0ABQ8B1M7</accession>
<protein>
    <submittedName>
        <fullName evidence="2">Uncharacterized protein</fullName>
    </submittedName>
</protein>
<feature type="compositionally biased region" description="Polar residues" evidence="1">
    <location>
        <begin position="34"/>
        <end position="52"/>
    </location>
</feature>